<organism evidence="2">
    <name type="scientific">hydrothermal vent metagenome</name>
    <dbReference type="NCBI Taxonomy" id="652676"/>
    <lineage>
        <taxon>unclassified sequences</taxon>
        <taxon>metagenomes</taxon>
        <taxon>ecological metagenomes</taxon>
    </lineage>
</organism>
<proteinExistence type="predicted"/>
<dbReference type="EC" id="3.4.21.53" evidence="2"/>
<dbReference type="PROSITE" id="PS51787">
    <property type="entry name" value="LON_N"/>
    <property type="match status" value="1"/>
</dbReference>
<dbReference type="EMBL" id="UOEX01000116">
    <property type="protein sequence ID" value="VAW35156.1"/>
    <property type="molecule type" value="Genomic_DNA"/>
</dbReference>
<dbReference type="InterPro" id="IPR046336">
    <property type="entry name" value="Lon_prtase_N_sf"/>
</dbReference>
<protein>
    <submittedName>
        <fullName evidence="2">ATP-dependent protease La Type I</fullName>
        <ecNumber evidence="2">3.4.21.53</ecNumber>
    </submittedName>
</protein>
<reference evidence="2" key="1">
    <citation type="submission" date="2018-06" db="EMBL/GenBank/DDBJ databases">
        <authorList>
            <person name="Zhirakovskaya E."/>
        </authorList>
    </citation>
    <scope>NUCLEOTIDE SEQUENCE</scope>
</reference>
<gene>
    <name evidence="2" type="ORF">MNBD_DELTA03-1425</name>
</gene>
<sequence>MKNDKNPEQNSGDSPEVLNVPEILPILPLQGFVFFPGMGFPLQIGHKESKKLIDEALVTDHLVALIAHRPTKSGKTTSPKPEDHLFNIGSVGYIHKMSKGKEDVYNVLISSVKKIKILEYTQNAPYHKGR</sequence>
<dbReference type="Pfam" id="PF02190">
    <property type="entry name" value="LON_substr_bdg"/>
    <property type="match status" value="1"/>
</dbReference>
<dbReference type="SUPFAM" id="SSF88697">
    <property type="entry name" value="PUA domain-like"/>
    <property type="match status" value="1"/>
</dbReference>
<evidence type="ECO:0000313" key="2">
    <source>
        <dbReference type="EMBL" id="VAW35156.1"/>
    </source>
</evidence>
<dbReference type="GO" id="GO:0004252">
    <property type="term" value="F:serine-type endopeptidase activity"/>
    <property type="evidence" value="ECO:0007669"/>
    <property type="project" value="UniProtKB-EC"/>
</dbReference>
<keyword evidence="2" id="KW-0378">Hydrolase</keyword>
<dbReference type="GO" id="GO:0006508">
    <property type="term" value="P:proteolysis"/>
    <property type="evidence" value="ECO:0007669"/>
    <property type="project" value="UniProtKB-KW"/>
</dbReference>
<evidence type="ECO:0000259" key="1">
    <source>
        <dbReference type="PROSITE" id="PS51787"/>
    </source>
</evidence>
<name>A0A3B0VSB9_9ZZZZ</name>
<dbReference type="InterPro" id="IPR003111">
    <property type="entry name" value="Lon_prtase_N"/>
</dbReference>
<feature type="domain" description="Lon N-terminal" evidence="1">
    <location>
        <begin position="24"/>
        <end position="130"/>
    </location>
</feature>
<feature type="non-terminal residue" evidence="2">
    <location>
        <position position="130"/>
    </location>
</feature>
<keyword evidence="2" id="KW-0645">Protease</keyword>
<accession>A0A3B0VSB9</accession>
<dbReference type="AlphaFoldDB" id="A0A3B0VSB9"/>
<dbReference type="Gene3D" id="2.30.130.40">
    <property type="entry name" value="LON domain-like"/>
    <property type="match status" value="1"/>
</dbReference>
<dbReference type="InterPro" id="IPR015947">
    <property type="entry name" value="PUA-like_sf"/>
</dbReference>